<feature type="domain" description="Calponin-homology (CH)" evidence="5">
    <location>
        <begin position="12"/>
        <end position="117"/>
    </location>
</feature>
<dbReference type="InterPro" id="IPR001589">
    <property type="entry name" value="Actinin_actin-bd_CS"/>
</dbReference>
<feature type="repeat" description="Filamin" evidence="3">
    <location>
        <begin position="546"/>
        <end position="645"/>
    </location>
</feature>
<dbReference type="InterPro" id="IPR001715">
    <property type="entry name" value="CH_dom"/>
</dbReference>
<keyword evidence="7" id="KW-1185">Reference proteome</keyword>
<dbReference type="GO" id="GO:0051015">
    <property type="term" value="F:actin filament binding"/>
    <property type="evidence" value="ECO:0007669"/>
    <property type="project" value="InterPro"/>
</dbReference>
<dbReference type="PROSITE" id="PS50021">
    <property type="entry name" value="CH"/>
    <property type="match status" value="2"/>
</dbReference>
<name>A0A8J4UUP9_9MYCE</name>
<dbReference type="FunFam" id="1.10.418.10:FF:000006">
    <property type="entry name" value="Filamin-B isoform A"/>
    <property type="match status" value="1"/>
</dbReference>
<evidence type="ECO:0000256" key="4">
    <source>
        <dbReference type="SAM" id="MobiDB-lite"/>
    </source>
</evidence>
<accession>A0A8J4UUP9</accession>
<feature type="repeat" description="Filamin" evidence="3">
    <location>
        <begin position="245"/>
        <end position="346"/>
    </location>
</feature>
<evidence type="ECO:0000256" key="1">
    <source>
        <dbReference type="ARBA" id="ARBA00022737"/>
    </source>
</evidence>
<dbReference type="PROSITE" id="PS00019">
    <property type="entry name" value="ACTININ_1"/>
    <property type="match status" value="1"/>
</dbReference>
<dbReference type="InterPro" id="IPR036872">
    <property type="entry name" value="CH_dom_sf"/>
</dbReference>
<comment type="caution">
    <text evidence="6">The sequence shown here is derived from an EMBL/GenBank/DDBJ whole genome shotgun (WGS) entry which is preliminary data.</text>
</comment>
<evidence type="ECO:0000313" key="6">
    <source>
        <dbReference type="EMBL" id="KAF2075751.1"/>
    </source>
</evidence>
<dbReference type="PROSITE" id="PS50194">
    <property type="entry name" value="FILAMIN_REPEAT"/>
    <property type="match status" value="6"/>
</dbReference>
<dbReference type="InterPro" id="IPR014756">
    <property type="entry name" value="Ig_E-set"/>
</dbReference>
<dbReference type="SMART" id="SM00557">
    <property type="entry name" value="IG_FLMN"/>
    <property type="match status" value="6"/>
</dbReference>
<evidence type="ECO:0000313" key="7">
    <source>
        <dbReference type="Proteomes" id="UP000695562"/>
    </source>
</evidence>
<dbReference type="PANTHER" id="PTHR38537:SF8">
    <property type="entry name" value="FILAMIN-A"/>
    <property type="match status" value="1"/>
</dbReference>
<proteinExistence type="predicted"/>
<dbReference type="InterPro" id="IPR044801">
    <property type="entry name" value="Filamin"/>
</dbReference>
<feature type="repeat" description="Filamin" evidence="3">
    <location>
        <begin position="646"/>
        <end position="747"/>
    </location>
</feature>
<dbReference type="GO" id="GO:0030036">
    <property type="term" value="P:actin cytoskeleton organization"/>
    <property type="evidence" value="ECO:0007669"/>
    <property type="project" value="InterPro"/>
</dbReference>
<dbReference type="SUPFAM" id="SSF81296">
    <property type="entry name" value="E set domains"/>
    <property type="match status" value="6"/>
</dbReference>
<reference evidence="6" key="1">
    <citation type="submission" date="2020-01" db="EMBL/GenBank/DDBJ databases">
        <title>Development of genomics and gene disruption for Polysphondylium violaceum indicates a role for the polyketide synthase stlB in stalk morphogenesis.</title>
        <authorList>
            <person name="Narita B."/>
            <person name="Kawabe Y."/>
            <person name="Kin K."/>
            <person name="Saito T."/>
            <person name="Gibbs R."/>
            <person name="Kuspa A."/>
            <person name="Muzny D."/>
            <person name="Queller D."/>
            <person name="Richards S."/>
            <person name="Strassman J."/>
            <person name="Sucgang R."/>
            <person name="Worley K."/>
            <person name="Schaap P."/>
        </authorList>
    </citation>
    <scope>NUCLEOTIDE SEQUENCE</scope>
    <source>
        <strain evidence="6">QSvi11</strain>
    </source>
</reference>
<dbReference type="PROSITE" id="PS00020">
    <property type="entry name" value="ACTININ_2"/>
    <property type="match status" value="1"/>
</dbReference>
<dbReference type="EMBL" id="AJWJ01000087">
    <property type="protein sequence ID" value="KAF2075751.1"/>
    <property type="molecule type" value="Genomic_DNA"/>
</dbReference>
<dbReference type="SUPFAM" id="SSF47576">
    <property type="entry name" value="Calponin-homology domain, CH-domain"/>
    <property type="match status" value="1"/>
</dbReference>
<sequence>MAAAAPTKTWIDVQKRTFQNWANNYLKERILKIGDLATDLEDGVLLINLLEIISSKKILKYNKTPKIRMQKIENNNMAVGFIKSEGLKLVGIGAEDIVDGQLKLILGLIWTLILRYQIQMSESDNSPKAALLEWVKKQVAPYKVPVYNFTDSWQDGRVLTALTDSLKPGSCPMNGLVNEAEKDIDRAMDSALENYDIPKIMDAIDMATLPDELSVITYVSYFRDYAVNKANRDAAAAEALERKRRTTSDASQVEAYGPGLEGGFVNKKGDFTIKAINYYGEPLATGGEGFTVKVVGADGTELPANLVDNNNGTYDGSYTATVPQDYTVVIQLDGTDIKNSPFAVKVDGSDPKESNAYGPGLEGGKVGQPAQFKIQGRNKEGQAVTQGGDDFTVKVDGPNGPVDAKLVDNNDGSYEVEYNPTQGGDHKVEVFLRGEPLAQGPVDVKIINSDANNSYCEGPGFEAAQAKRPTQFTIHSVGVDAKPCTSGGDPFQVSITGPHQVDVSIHDNDDGTYTVNYTPEQPGDYEINVSINDETIKDIPKSIHIKPAADPEKSYAEGPGLEGGECFQPSKFRIHAVDPDGVHRTDGGDGFVVTIEGPAPVDPVMVDNGDGTYDVEFEPKAPGDYTINLTLDGDVVNGFPRTVTVKPAPSAANSYAKGPGLEKAFDNEPAEFTIYSVDTYGNARTDGGDPFKVDINGPDGLVVEAKIEDKNDGTYAVTYEAPVAGDYTIAVSLREQPIANMPVNVTCIEGADGDQSAFGSFTFTVAAKNKKGEPKTVGGDRFEVSITGPAEFITLDAIDNQDGTYTAAYTLAGNGRFSTGVKLNGKHIEGSPFKQVLGNPGKKNPDIKSFTTEAKANC</sequence>
<feature type="region of interest" description="Disordered" evidence="4">
    <location>
        <begin position="347"/>
        <end position="366"/>
    </location>
</feature>
<gene>
    <name evidence="6" type="ORF">CYY_002933</name>
</gene>
<dbReference type="Proteomes" id="UP000695562">
    <property type="component" value="Unassembled WGS sequence"/>
</dbReference>
<evidence type="ECO:0000256" key="3">
    <source>
        <dbReference type="PROSITE-ProRule" id="PRU00087"/>
    </source>
</evidence>
<dbReference type="OrthoDB" id="18740at2759"/>
<evidence type="ECO:0000256" key="2">
    <source>
        <dbReference type="ARBA" id="ARBA00023203"/>
    </source>
</evidence>
<keyword evidence="2" id="KW-0009">Actin-binding</keyword>
<dbReference type="SMART" id="SM00033">
    <property type="entry name" value="CH"/>
    <property type="match status" value="2"/>
</dbReference>
<protein>
    <recommendedName>
        <fullName evidence="5">Calponin-homology (CH) domain-containing protein</fullName>
    </recommendedName>
</protein>
<dbReference type="AlphaFoldDB" id="A0A8J4UUP9"/>
<dbReference type="FunFam" id="2.60.40.10:FF:001987">
    <property type="entry name" value="Gelation factor"/>
    <property type="match status" value="1"/>
</dbReference>
<feature type="repeat" description="Filamin" evidence="3">
    <location>
        <begin position="346"/>
        <end position="446"/>
    </location>
</feature>
<dbReference type="InterPro" id="IPR001298">
    <property type="entry name" value="Filamin/ABP280_rpt"/>
</dbReference>
<dbReference type="PANTHER" id="PTHR38537">
    <property type="entry name" value="JITTERBUG, ISOFORM N"/>
    <property type="match status" value="1"/>
</dbReference>
<feature type="repeat" description="Filamin" evidence="3">
    <location>
        <begin position="763"/>
        <end position="837"/>
    </location>
</feature>
<organism evidence="6 7">
    <name type="scientific">Polysphondylium violaceum</name>
    <dbReference type="NCBI Taxonomy" id="133409"/>
    <lineage>
        <taxon>Eukaryota</taxon>
        <taxon>Amoebozoa</taxon>
        <taxon>Evosea</taxon>
        <taxon>Eumycetozoa</taxon>
        <taxon>Dictyostelia</taxon>
        <taxon>Dictyosteliales</taxon>
        <taxon>Dictyosteliaceae</taxon>
        <taxon>Polysphondylium</taxon>
    </lineage>
</organism>
<dbReference type="Gene3D" id="2.60.40.10">
    <property type="entry name" value="Immunoglobulins"/>
    <property type="match status" value="6"/>
</dbReference>
<feature type="domain" description="Calponin-homology (CH)" evidence="5">
    <location>
        <begin position="125"/>
        <end position="227"/>
    </location>
</feature>
<dbReference type="Gene3D" id="1.10.418.10">
    <property type="entry name" value="Calponin-like domain"/>
    <property type="match status" value="2"/>
</dbReference>
<evidence type="ECO:0000259" key="5">
    <source>
        <dbReference type="PROSITE" id="PS50021"/>
    </source>
</evidence>
<dbReference type="Pfam" id="PF00307">
    <property type="entry name" value="CH"/>
    <property type="match status" value="2"/>
</dbReference>
<keyword evidence="1" id="KW-0677">Repeat</keyword>
<dbReference type="InterPro" id="IPR013783">
    <property type="entry name" value="Ig-like_fold"/>
</dbReference>
<feature type="repeat" description="Filamin" evidence="3">
    <location>
        <begin position="446"/>
        <end position="545"/>
    </location>
</feature>
<dbReference type="Pfam" id="PF00630">
    <property type="entry name" value="Filamin"/>
    <property type="match status" value="6"/>
</dbReference>
<dbReference type="InterPro" id="IPR017868">
    <property type="entry name" value="Filamin/ABP280_repeat-like"/>
</dbReference>